<sequence>MPRSGLCGEGARPIYANLTSRYSYPASVLVYFNHLAWSLPVAFCKIFCNEIPAFETFTQRQNRIYCAPEQTKCKRCLPPQIRLGGIFSPMWRATIPLPHNPCEFIYVSTEGELSSEEGKSYQAIPLLIVETSVKHGERPD</sequence>
<dbReference type="KEGG" id="mema:MMAB1_2308"/>
<dbReference type="AlphaFoldDB" id="A0A0X3BNE6"/>
<gene>
    <name evidence="1" type="ORF">MMAB1_2308</name>
</gene>
<evidence type="ECO:0000313" key="1">
    <source>
        <dbReference type="EMBL" id="CVK33521.1"/>
    </source>
</evidence>
<organism evidence="1 2">
    <name type="scientific">Methanoculleus bourgensis</name>
    <dbReference type="NCBI Taxonomy" id="83986"/>
    <lineage>
        <taxon>Archaea</taxon>
        <taxon>Methanobacteriati</taxon>
        <taxon>Methanobacteriota</taxon>
        <taxon>Stenosarchaea group</taxon>
        <taxon>Methanomicrobia</taxon>
        <taxon>Methanomicrobiales</taxon>
        <taxon>Methanomicrobiaceae</taxon>
        <taxon>Methanoculleus</taxon>
    </lineage>
</organism>
<evidence type="ECO:0000313" key="2">
    <source>
        <dbReference type="Proteomes" id="UP000069850"/>
    </source>
</evidence>
<proteinExistence type="predicted"/>
<dbReference type="EMBL" id="LT158599">
    <property type="protein sequence ID" value="CVK33521.1"/>
    <property type="molecule type" value="Genomic_DNA"/>
</dbReference>
<protein>
    <submittedName>
        <fullName evidence="1">Uncharacterized protein</fullName>
    </submittedName>
</protein>
<reference evidence="1 2" key="1">
    <citation type="submission" date="2016-01" db="EMBL/GenBank/DDBJ databases">
        <authorList>
            <person name="Manzoor S."/>
        </authorList>
    </citation>
    <scope>NUCLEOTIDE SEQUENCE [LARGE SCALE GENOMIC DNA]</scope>
    <source>
        <strain evidence="1">Methanoculleus sp MAB1</strain>
    </source>
</reference>
<accession>A0A0X3BNE6</accession>
<name>A0A0X3BNE6_9EURY</name>
<dbReference type="Proteomes" id="UP000069850">
    <property type="component" value="Chromosome 1"/>
</dbReference>